<dbReference type="Proteomes" id="UP000315522">
    <property type="component" value="Unassembled WGS sequence"/>
</dbReference>
<dbReference type="InterPro" id="IPR042099">
    <property type="entry name" value="ANL_N_sf"/>
</dbReference>
<keyword evidence="6" id="KW-1185">Reference proteome</keyword>
<evidence type="ECO:0000313" key="6">
    <source>
        <dbReference type="Proteomes" id="UP000315522"/>
    </source>
</evidence>
<dbReference type="PROSITE" id="PS50075">
    <property type="entry name" value="CARRIER"/>
    <property type="match status" value="2"/>
</dbReference>
<dbReference type="CDD" id="cd19545">
    <property type="entry name" value="FUM14_C_NRPS-like"/>
    <property type="match status" value="1"/>
</dbReference>
<evidence type="ECO:0000256" key="3">
    <source>
        <dbReference type="ARBA" id="ARBA00022598"/>
    </source>
</evidence>
<dbReference type="FunFam" id="3.30.559.30:FF:000003">
    <property type="entry name" value="Nonribosomal peptide synthase SidD"/>
    <property type="match status" value="1"/>
</dbReference>
<dbReference type="PROSITE" id="PS00012">
    <property type="entry name" value="PHOSPHOPANTETHEINE"/>
    <property type="match status" value="2"/>
</dbReference>
<protein>
    <submittedName>
        <fullName evidence="5">Cyclochlorotine synthetase</fullName>
    </submittedName>
</protein>
<keyword evidence="3" id="KW-0436">Ligase</keyword>
<dbReference type="InterPro" id="IPR006162">
    <property type="entry name" value="Ppantetheine_attach_site"/>
</dbReference>
<dbReference type="NCBIfam" id="TIGR01733">
    <property type="entry name" value="AA-adenyl-dom"/>
    <property type="match status" value="2"/>
</dbReference>
<dbReference type="GO" id="GO:0043041">
    <property type="term" value="P:amino acid activation for nonribosomal peptide biosynthetic process"/>
    <property type="evidence" value="ECO:0007669"/>
    <property type="project" value="TreeGrafter"/>
</dbReference>
<comment type="caution">
    <text evidence="5">The sequence shown here is derived from an EMBL/GenBank/DDBJ whole genome shotgun (WGS) entry which is preliminary data.</text>
</comment>
<dbReference type="InterPro" id="IPR036736">
    <property type="entry name" value="ACP-like_sf"/>
</dbReference>
<dbReference type="SMART" id="SM00823">
    <property type="entry name" value="PKS_PP"/>
    <property type="match status" value="2"/>
</dbReference>
<evidence type="ECO:0000259" key="4">
    <source>
        <dbReference type="PROSITE" id="PS50075"/>
    </source>
</evidence>
<dbReference type="EMBL" id="QGML01000259">
    <property type="protein sequence ID" value="TVY92735.1"/>
    <property type="molecule type" value="Genomic_DNA"/>
</dbReference>
<dbReference type="GO" id="GO:0044550">
    <property type="term" value="P:secondary metabolite biosynthetic process"/>
    <property type="evidence" value="ECO:0007669"/>
    <property type="project" value="TreeGrafter"/>
</dbReference>
<feature type="domain" description="Carrier" evidence="4">
    <location>
        <begin position="739"/>
        <end position="815"/>
    </location>
</feature>
<dbReference type="Pfam" id="PF00668">
    <property type="entry name" value="Condensation"/>
    <property type="match status" value="1"/>
</dbReference>
<evidence type="ECO:0000256" key="2">
    <source>
        <dbReference type="ARBA" id="ARBA00022553"/>
    </source>
</evidence>
<dbReference type="PROSITE" id="PS00455">
    <property type="entry name" value="AMP_BINDING"/>
    <property type="match status" value="1"/>
</dbReference>
<dbReference type="SUPFAM" id="SSF56801">
    <property type="entry name" value="Acetyl-CoA synthetase-like"/>
    <property type="match status" value="2"/>
</dbReference>
<dbReference type="Pfam" id="PF00501">
    <property type="entry name" value="AMP-binding"/>
    <property type="match status" value="2"/>
</dbReference>
<dbReference type="Gene3D" id="3.30.300.30">
    <property type="match status" value="2"/>
</dbReference>
<dbReference type="GO" id="GO:0005737">
    <property type="term" value="C:cytoplasm"/>
    <property type="evidence" value="ECO:0007669"/>
    <property type="project" value="TreeGrafter"/>
</dbReference>
<keyword evidence="2" id="KW-0597">Phosphoprotein</keyword>
<dbReference type="InterPro" id="IPR020845">
    <property type="entry name" value="AMP-binding_CS"/>
</dbReference>
<dbReference type="InterPro" id="IPR010071">
    <property type="entry name" value="AA_adenyl_dom"/>
</dbReference>
<keyword evidence="1" id="KW-0596">Phosphopantetheine</keyword>
<reference evidence="5 6" key="1">
    <citation type="submission" date="2018-05" db="EMBL/GenBank/DDBJ databases">
        <title>Genome sequencing and assembly of the regulated plant pathogen Lachnellula willkommii and related sister species for the development of diagnostic species identification markers.</title>
        <authorList>
            <person name="Giroux E."/>
            <person name="Bilodeau G."/>
        </authorList>
    </citation>
    <scope>NUCLEOTIDE SEQUENCE [LARGE SCALE GENOMIC DNA]</scope>
    <source>
        <strain evidence="5 6">CBS 172.35</strain>
    </source>
</reference>
<dbReference type="GO" id="GO:0016874">
    <property type="term" value="F:ligase activity"/>
    <property type="evidence" value="ECO:0007669"/>
    <property type="project" value="UniProtKB-KW"/>
</dbReference>
<dbReference type="CDD" id="cd05918">
    <property type="entry name" value="A_NRPS_SidN3_like"/>
    <property type="match status" value="2"/>
</dbReference>
<dbReference type="InterPro" id="IPR001242">
    <property type="entry name" value="Condensation_dom"/>
</dbReference>
<dbReference type="InterPro" id="IPR020806">
    <property type="entry name" value="PKS_PP-bd"/>
</dbReference>
<dbReference type="Gene3D" id="3.30.559.10">
    <property type="entry name" value="Chloramphenicol acetyltransferase-like domain"/>
    <property type="match status" value="2"/>
</dbReference>
<dbReference type="InterPro" id="IPR045851">
    <property type="entry name" value="AMP-bd_C_sf"/>
</dbReference>
<dbReference type="FunFam" id="3.30.300.30:FF:000015">
    <property type="entry name" value="Nonribosomal peptide synthase SidD"/>
    <property type="match status" value="2"/>
</dbReference>
<dbReference type="Pfam" id="PF00550">
    <property type="entry name" value="PP-binding"/>
    <property type="match status" value="2"/>
</dbReference>
<gene>
    <name evidence="5" type="primary">cctN</name>
    <name evidence="5" type="ORF">LAWI1_G002546</name>
</gene>
<dbReference type="PANTHER" id="PTHR45527:SF1">
    <property type="entry name" value="FATTY ACID SYNTHASE"/>
    <property type="match status" value="1"/>
</dbReference>
<name>A0A559MIG0_9HELO</name>
<evidence type="ECO:0000313" key="5">
    <source>
        <dbReference type="EMBL" id="TVY92735.1"/>
    </source>
</evidence>
<organism evidence="5 6">
    <name type="scientific">Lachnellula willkommii</name>
    <dbReference type="NCBI Taxonomy" id="215461"/>
    <lineage>
        <taxon>Eukaryota</taxon>
        <taxon>Fungi</taxon>
        <taxon>Dikarya</taxon>
        <taxon>Ascomycota</taxon>
        <taxon>Pezizomycotina</taxon>
        <taxon>Leotiomycetes</taxon>
        <taxon>Helotiales</taxon>
        <taxon>Lachnaceae</taxon>
        <taxon>Lachnellula</taxon>
    </lineage>
</organism>
<dbReference type="SUPFAM" id="SSF47336">
    <property type="entry name" value="ACP-like"/>
    <property type="match status" value="2"/>
</dbReference>
<proteinExistence type="predicted"/>
<accession>A0A559MIG0</accession>
<dbReference type="Gene3D" id="1.10.1200.10">
    <property type="entry name" value="ACP-like"/>
    <property type="match status" value="2"/>
</dbReference>
<dbReference type="GO" id="GO:0031177">
    <property type="term" value="F:phosphopantetheine binding"/>
    <property type="evidence" value="ECO:0007669"/>
    <property type="project" value="InterPro"/>
</dbReference>
<dbReference type="Gene3D" id="3.40.50.12780">
    <property type="entry name" value="N-terminal domain of ligase-like"/>
    <property type="match status" value="2"/>
</dbReference>
<dbReference type="Gene3D" id="3.30.559.30">
    <property type="entry name" value="Nonribosomal peptide synthetase, condensation domain"/>
    <property type="match status" value="2"/>
</dbReference>
<dbReference type="SUPFAM" id="SSF52777">
    <property type="entry name" value="CoA-dependent acyltransferases"/>
    <property type="match status" value="4"/>
</dbReference>
<dbReference type="InterPro" id="IPR009081">
    <property type="entry name" value="PP-bd_ACP"/>
</dbReference>
<dbReference type="InterPro" id="IPR023213">
    <property type="entry name" value="CAT-like_dom_sf"/>
</dbReference>
<dbReference type="InterPro" id="IPR000873">
    <property type="entry name" value="AMP-dep_synth/lig_dom"/>
</dbReference>
<sequence>MAIAAELSSDQQADVPEEIQIETDGWAPWVAVSGSLGLLLSVYLRTSTPLFHVRTSTSGQLWDASLQVNQDCSAHDFLRNIERSHHQNIALPDALHTFWLCTDSLENWTTSSEGASSSVRGSGPESSAVPRQILCTVKESGGFLSLLLEISGESSQTTARFLSQMVHVTRQLLVATTDRRTLRDLDLICDLDRRDLQRWNQQPPSTIVSTVHEVFGQRMLESPGSQAVDSWDGGLTYEELDSLSSLLSSILLEAGVRSGDCIPLCFEKTFWTVVAMLGVLKSGCSFLLMDASHPTSRLQTLSNEVKAAVVLSSSAQKDRATNLASRVIVVSDLSLQAPAANELQQVEVSPSAVAVVVFTSGSTGTPKGIQIEHQSICSSLLALAKLPGISNTTRYFQFSSYAFDAAYGEMLMTLISGGCICIPSDGDRLNNLAESICTLNANTVLLTPTVVRLLSPSDVPCLTTLISGGERVTQDIVGVWGGTLDLIVAYGPAETTVACVAKKALTVDDDAIRIGLPVNCRAWITLLGNPDKLAPIGAIGELVVEGPGVARNYINNHLDNAKLFLDAPPWAQDWDSSLTSMGRCYRTGDMAQFAENGEIIFVGRRDRQIKLHGQRIELEDIETRLQQHTRLPGAHIVLEVLDIHGTNNLVAFLHNPSIQGSPERNPNGDTADMTEEMALEVEGLRARISEELPFYMWPVVWIPLKELPLSPSGKLDRRMLLRLWEDYYSNSRTGDGDDNGLSPIESALARIWRQILQFATRGLTPDAHFFRLGGDSLRSMKLVTLANKEGYHLTMEKVFRNPTISGMAVAMQAIPAVADDESHLGVVPASSFLTQDKPSKVWSLLEEYGLDREQVADIFPCTALQEGLFSLSVALPSLYTSQFVFEFSSAVDIQRFKTAWESAISVFPILRTTIVPSSSSLMQVVLRHQAEWTEVKQELPSFLAADKAVPFRPGQPLARHYHVQDPSSGHSHLVWTLHHAIFDGWSLESVVNHIRLDYHHNTETVGPTGSFEKFVQFCEGLDRDNSDLFWREQLKDAPTPSFPNLPKAGHLAADGSCLRHTMAAPAAATSGITTTIMARASWALLLSEYEGSDDITFGNALHGRNSLPPELQDVVGPTVTTLPIRVRIDRTQTVLGFLDGLQEQFSTMISYEQFGLSQILAINQDIKNAASFRTLLIVQVADTKPLDAEDIRLEEVERSLHEYPLVLTLMPGKSQIEIIATFDSAVISPPQVQRILEQFEQTFHELSTVPGDTKVGNLDLASKADKSTMFRWNARSHKAFEVCVDEMIQEQVKRYPASPAIYSRHGSLDYAALDGLSDGLAGEMRRFGVKPGSVVGVLFEKSQWAPVSILAIIKAGGAFAPLSPTNPRARLEDIAREANINVVLCSQLQNKLFPNPPWQTIVVCDDTASSFQPVAEAQSRVATPDSLLYVLSTSGTTGTPKVFGVQHKSFATGAIARAPLIRRGSDSRVLQFAPFVFDPSVEDILTTLMFGGCVCVPSDEDIMGDISAFMKTARVNFANITPSVAYTLKQDQLPDLEILLLSGESPDQALVDKWDGRVQLMNGYGPSECSVKCSINCHLSRTDPRNIGHSAGTSLWVVKPANHNRLAPLGAVGELVIESPNLAKGYMNRPAATEEKFIISPSWLRDFRDGHKAPVYKTGDLVKYLEDGSIVYIGRADLQLKLHGQRLEAEEVRQRIQECLYDEQLHVIVDTARFEGQDSDVLVAYLAQKGEYRASEVELDSALQQRLMAMKEQMIRQLGNVLPKYMIPSVFLAVSNIPVTANGKADRRALRARTLRQRLEPQLLLSGDNPVQLPTSEGEKLLHTLWQKLLGLNGEQFGANAHFFELGGSSLMAIKLAAAVRDLGHTLSAQHIFQHPILSTMAAQMVSFKKTTTPGPSRFSLLGKIGRSVNELRESLAAYNIKEQDVEDAYPCTRQQRIYMEEEMVSPGGTTFRHIVPVPANTDLVRLETALRRVVRANAFLRTRIVPLSSSLVQVVLTDDFVCRHVEIISSLVVEDRKVSWGFGQQLSRFSIVDGGDSQPRYLAWSSSHPVFDGWCRKLLLEDIDYTYYHNDVPPARPQYNRFIEYVYELETDEVGSTLVTELEDRQFWNYFTLDGTRIPRITHFLSLGIDFPASLPSGLSYATVLLTAWAIVAAHVEEYDHFLFNILLGGRDAGFTGIESLMGPTSTTAPLATSINNELTFRRHLEIIQKRVGQAGSMQHSPELGDKLHRLLASAPILVVHPANDYVEAPTRYLGLVRSSAEMVHEAANAMFMNFLLRTGNTGVDLLLEIDPTFFSEDKASRYLGYMEQVLVRVFAPGGLDLTIEEMDLGSKCRLEGA</sequence>
<dbReference type="PANTHER" id="PTHR45527">
    <property type="entry name" value="NONRIBOSOMAL PEPTIDE SYNTHETASE"/>
    <property type="match status" value="1"/>
</dbReference>
<feature type="domain" description="Carrier" evidence="4">
    <location>
        <begin position="1813"/>
        <end position="1889"/>
    </location>
</feature>
<evidence type="ECO:0000256" key="1">
    <source>
        <dbReference type="ARBA" id="ARBA00022450"/>
    </source>
</evidence>